<gene>
    <name evidence="4" type="ORF">BDQ12DRAFT_659533</name>
</gene>
<dbReference type="InterPro" id="IPR051540">
    <property type="entry name" value="S-2-haloacid_dehalogenase"/>
</dbReference>
<dbReference type="EMBL" id="ML213683">
    <property type="protein sequence ID" value="TFK32194.1"/>
    <property type="molecule type" value="Genomic_DNA"/>
</dbReference>
<dbReference type="SFLD" id="SFLDS00003">
    <property type="entry name" value="Haloacid_Dehalogenase"/>
    <property type="match status" value="1"/>
</dbReference>
<evidence type="ECO:0000313" key="4">
    <source>
        <dbReference type="EMBL" id="TFK32194.1"/>
    </source>
</evidence>
<dbReference type="OrthoDB" id="2363873at2759"/>
<reference evidence="4 5" key="1">
    <citation type="journal article" date="2019" name="Nat. Ecol. Evol.">
        <title>Megaphylogeny resolves global patterns of mushroom evolution.</title>
        <authorList>
            <person name="Varga T."/>
            <person name="Krizsan K."/>
            <person name="Foldi C."/>
            <person name="Dima B."/>
            <person name="Sanchez-Garcia M."/>
            <person name="Sanchez-Ramirez S."/>
            <person name="Szollosi G.J."/>
            <person name="Szarkandi J.G."/>
            <person name="Papp V."/>
            <person name="Albert L."/>
            <person name="Andreopoulos W."/>
            <person name="Angelini C."/>
            <person name="Antonin V."/>
            <person name="Barry K.W."/>
            <person name="Bougher N.L."/>
            <person name="Buchanan P."/>
            <person name="Buyck B."/>
            <person name="Bense V."/>
            <person name="Catcheside P."/>
            <person name="Chovatia M."/>
            <person name="Cooper J."/>
            <person name="Damon W."/>
            <person name="Desjardin D."/>
            <person name="Finy P."/>
            <person name="Geml J."/>
            <person name="Haridas S."/>
            <person name="Hughes K."/>
            <person name="Justo A."/>
            <person name="Karasinski D."/>
            <person name="Kautmanova I."/>
            <person name="Kiss B."/>
            <person name="Kocsube S."/>
            <person name="Kotiranta H."/>
            <person name="LaButti K.M."/>
            <person name="Lechner B.E."/>
            <person name="Liimatainen K."/>
            <person name="Lipzen A."/>
            <person name="Lukacs Z."/>
            <person name="Mihaltcheva S."/>
            <person name="Morgado L.N."/>
            <person name="Niskanen T."/>
            <person name="Noordeloos M.E."/>
            <person name="Ohm R.A."/>
            <person name="Ortiz-Santana B."/>
            <person name="Ovrebo C."/>
            <person name="Racz N."/>
            <person name="Riley R."/>
            <person name="Savchenko A."/>
            <person name="Shiryaev A."/>
            <person name="Soop K."/>
            <person name="Spirin V."/>
            <person name="Szebenyi C."/>
            <person name="Tomsovsky M."/>
            <person name="Tulloss R.E."/>
            <person name="Uehling J."/>
            <person name="Grigoriev I.V."/>
            <person name="Vagvolgyi C."/>
            <person name="Papp T."/>
            <person name="Martin F.M."/>
            <person name="Miettinen O."/>
            <person name="Hibbett D.S."/>
            <person name="Nagy L.G."/>
        </authorList>
    </citation>
    <scope>NUCLEOTIDE SEQUENCE [LARGE SCALE GENOMIC DNA]</scope>
    <source>
        <strain evidence="4 5">CBS 166.37</strain>
    </source>
</reference>
<dbReference type="PRINTS" id="PR00413">
    <property type="entry name" value="HADHALOGNASE"/>
</dbReference>
<dbReference type="Gene3D" id="3.40.50.1000">
    <property type="entry name" value="HAD superfamily/HAD-like"/>
    <property type="match status" value="1"/>
</dbReference>
<keyword evidence="2" id="KW-0378">Hydrolase</keyword>
<dbReference type="GO" id="GO:0016791">
    <property type="term" value="F:phosphatase activity"/>
    <property type="evidence" value="ECO:0007669"/>
    <property type="project" value="UniProtKB-ARBA"/>
</dbReference>
<name>A0A5C3LGE6_9AGAR</name>
<dbReference type="NCBIfam" id="TIGR01493">
    <property type="entry name" value="HAD-SF-IA-v2"/>
    <property type="match status" value="1"/>
</dbReference>
<dbReference type="PANTHER" id="PTHR43316:SF3">
    <property type="entry name" value="HALOACID DEHALOGENASE, TYPE II (AFU_ORTHOLOGUE AFUA_2G07750)-RELATED"/>
    <property type="match status" value="1"/>
</dbReference>
<protein>
    <submittedName>
        <fullName evidence="4">Haloacid dehalogenase</fullName>
    </submittedName>
</protein>
<dbReference type="GO" id="GO:0019120">
    <property type="term" value="F:hydrolase activity, acting on acid halide bonds, in C-halide compounds"/>
    <property type="evidence" value="ECO:0007669"/>
    <property type="project" value="InterPro"/>
</dbReference>
<evidence type="ECO:0000256" key="2">
    <source>
        <dbReference type="ARBA" id="ARBA00022801"/>
    </source>
</evidence>
<proteinExistence type="inferred from homology"/>
<dbReference type="NCBIfam" id="TIGR01428">
    <property type="entry name" value="HAD_type_II"/>
    <property type="match status" value="1"/>
</dbReference>
<comment type="similarity">
    <text evidence="1">Belongs to the HAD-like hydrolase superfamily. S-2-haloalkanoic acid dehalogenase family.</text>
</comment>
<evidence type="ECO:0000256" key="3">
    <source>
        <dbReference type="SAM" id="MobiDB-lite"/>
    </source>
</evidence>
<dbReference type="SFLD" id="SFLDG01129">
    <property type="entry name" value="C1.5:_HAD__Beta-PGM__Phosphata"/>
    <property type="match status" value="1"/>
</dbReference>
<dbReference type="InterPro" id="IPR023198">
    <property type="entry name" value="PGP-like_dom2"/>
</dbReference>
<dbReference type="Gene3D" id="1.10.150.240">
    <property type="entry name" value="Putative phosphatase, domain 2"/>
    <property type="match status" value="1"/>
</dbReference>
<dbReference type="Pfam" id="PF00702">
    <property type="entry name" value="Hydrolase"/>
    <property type="match status" value="1"/>
</dbReference>
<dbReference type="InterPro" id="IPR006439">
    <property type="entry name" value="HAD-SF_hydro_IA"/>
</dbReference>
<dbReference type="SUPFAM" id="SSF56784">
    <property type="entry name" value="HAD-like"/>
    <property type="match status" value="1"/>
</dbReference>
<dbReference type="AlphaFoldDB" id="A0A5C3LGE6"/>
<dbReference type="Proteomes" id="UP000308652">
    <property type="component" value="Unassembled WGS sequence"/>
</dbReference>
<organism evidence="4 5">
    <name type="scientific">Crucibulum laeve</name>
    <dbReference type="NCBI Taxonomy" id="68775"/>
    <lineage>
        <taxon>Eukaryota</taxon>
        <taxon>Fungi</taxon>
        <taxon>Dikarya</taxon>
        <taxon>Basidiomycota</taxon>
        <taxon>Agaricomycotina</taxon>
        <taxon>Agaricomycetes</taxon>
        <taxon>Agaricomycetidae</taxon>
        <taxon>Agaricales</taxon>
        <taxon>Agaricineae</taxon>
        <taxon>Nidulariaceae</taxon>
        <taxon>Crucibulum</taxon>
    </lineage>
</organism>
<dbReference type="PANTHER" id="PTHR43316">
    <property type="entry name" value="HYDROLASE, HALOACID DELAHOGENASE-RELATED"/>
    <property type="match status" value="1"/>
</dbReference>
<sequence>MPKIEALIFDVFGTVVDWQSTVTRELKELGEKHGAPTTTEWDKFAQEWESQLTQHTRRVAAGGAGSFNVDIVYREILDSMLNSEAWSTIGSIWSEETRNGLSMVWHRLDGWPDATPGLYALKKHTIIATLSNGNVRLLVDMAKHADLPWDAVLSAELFQAYKPNSKIYLSALQHLSVPPERIALVAAHMYDLRAARALGMQTVYVPRPDEEGDPSVKSGEVKSKKDGGEVDWVVGSFEELAQVVERVNKE</sequence>
<feature type="region of interest" description="Disordered" evidence="3">
    <location>
        <begin position="205"/>
        <end position="225"/>
    </location>
</feature>
<dbReference type="InterPro" id="IPR006328">
    <property type="entry name" value="2-HAD"/>
</dbReference>
<accession>A0A5C3LGE6</accession>
<evidence type="ECO:0000256" key="1">
    <source>
        <dbReference type="ARBA" id="ARBA00008106"/>
    </source>
</evidence>
<keyword evidence="5" id="KW-1185">Reference proteome</keyword>
<dbReference type="InterPro" id="IPR023214">
    <property type="entry name" value="HAD_sf"/>
</dbReference>
<dbReference type="STRING" id="68775.A0A5C3LGE6"/>
<dbReference type="InterPro" id="IPR036412">
    <property type="entry name" value="HAD-like_sf"/>
</dbReference>
<evidence type="ECO:0000313" key="5">
    <source>
        <dbReference type="Proteomes" id="UP000308652"/>
    </source>
</evidence>